<evidence type="ECO:0000313" key="2">
    <source>
        <dbReference type="Proteomes" id="UP000289555"/>
    </source>
</evidence>
<name>A0ABM7GET3_9GAMM</name>
<dbReference type="Gene3D" id="3.20.20.70">
    <property type="entry name" value="Aldolase class I"/>
    <property type="match status" value="1"/>
</dbReference>
<gene>
    <name evidence="1" type="ORF">HORIV_13450</name>
</gene>
<organism evidence="1 2">
    <name type="scientific">Vreelandella olivaria</name>
    <dbReference type="NCBI Taxonomy" id="390919"/>
    <lineage>
        <taxon>Bacteria</taxon>
        <taxon>Pseudomonadati</taxon>
        <taxon>Pseudomonadota</taxon>
        <taxon>Gammaproteobacteria</taxon>
        <taxon>Oceanospirillales</taxon>
        <taxon>Halomonadaceae</taxon>
        <taxon>Vreelandella</taxon>
    </lineage>
</organism>
<dbReference type="EMBL" id="AP019416">
    <property type="protein sequence ID" value="BBI48924.1"/>
    <property type="molecule type" value="Genomic_DNA"/>
</dbReference>
<dbReference type="Proteomes" id="UP000289555">
    <property type="component" value="Chromosome"/>
</dbReference>
<protein>
    <submittedName>
        <fullName evidence="1">Uncharacterized protein</fullName>
    </submittedName>
</protein>
<evidence type="ECO:0000313" key="1">
    <source>
        <dbReference type="EMBL" id="BBI48924.1"/>
    </source>
</evidence>
<dbReference type="SUPFAM" id="SSF51395">
    <property type="entry name" value="FMN-linked oxidoreductases"/>
    <property type="match status" value="1"/>
</dbReference>
<keyword evidence="2" id="KW-1185">Reference proteome</keyword>
<sequence length="76" mass="8403">MAFIARLRSLSGGKPVGFKLAIGHPWEWFAIVKAMLESGERPDFIVVDGAKGEPARRRWSLSIVWGTVNRSRHAGA</sequence>
<accession>A0ABM7GET3</accession>
<dbReference type="InterPro" id="IPR013785">
    <property type="entry name" value="Aldolase_TIM"/>
</dbReference>
<reference evidence="2" key="1">
    <citation type="journal article" date="2019" name="Microbiol. Resour. Announc.">
        <title>Complete Genome Sequence of Halomonas olivaria, a Moderately Halophilic Bacterium Isolated from Olive Processing Effluents, Obtained by Nanopore Sequencing.</title>
        <authorList>
            <person name="Nagata S."/>
            <person name="Ii K.M."/>
            <person name="Tsukimi T."/>
            <person name="Miura M.C."/>
            <person name="Galipon J."/>
            <person name="Arakawa K."/>
        </authorList>
    </citation>
    <scope>NUCLEOTIDE SEQUENCE [LARGE SCALE GENOMIC DNA]</scope>
    <source>
        <strain evidence="2">TYRC17</strain>
    </source>
</reference>
<proteinExistence type="predicted"/>